<feature type="transmembrane region" description="Helical" evidence="1">
    <location>
        <begin position="56"/>
        <end position="75"/>
    </location>
</feature>
<accession>A0A0F4LAT9</accession>
<dbReference type="HOGENOM" id="CLU_1136887_0_0_9"/>
<dbReference type="RefSeq" id="WP_046325793.1">
    <property type="nucleotide sequence ID" value="NZ_JBHTMT010000007.1"/>
</dbReference>
<keyword evidence="2" id="KW-0614">Plasmid</keyword>
<gene>
    <name evidence="2" type="ORF">JF74_18620</name>
</gene>
<sequence>MDKKSVRQTLIDIAYKMTHYKNYHAFRRTCTIAQIILKVGIIFGILGMFPELTIKILSLNISSMCLFLYIICNYWNNAKSHQMKKDSDEAVQKFYFFSDAKCGSETWHLYDGDYDVNKKSLEVSFVKERSFINNFFRLIRKKQGLLPLRFDDLKALRYLLLQQKSKNGYLVYATLSSNEVINLSKGGIHLKEIPIKKRNKPGRWDYAVATAKLSNALWNYPRNFKAYLMEYGHKENKGNSTMIKESKKL</sequence>
<protein>
    <submittedName>
        <fullName evidence="2">Uncharacterized protein</fullName>
    </submittedName>
</protein>
<geneLocation type="plasmid" evidence="2">
    <name>pHma8p1</name>
</geneLocation>
<dbReference type="OrthoDB" id="2301741at2"/>
<dbReference type="Proteomes" id="UP000033531">
    <property type="component" value="Plasmid pHma8p1"/>
</dbReference>
<evidence type="ECO:0000313" key="3">
    <source>
        <dbReference type="Proteomes" id="UP000033531"/>
    </source>
</evidence>
<evidence type="ECO:0000313" key="2">
    <source>
        <dbReference type="EMBL" id="KJY54691.1"/>
    </source>
</evidence>
<reference evidence="2 3" key="1">
    <citation type="submission" date="2015-01" db="EMBL/GenBank/DDBJ databases">
        <title>Comparative genomics of the lactic acid bacteria isolated from the honey bee gut.</title>
        <authorList>
            <person name="Ellegaard K.M."/>
            <person name="Tamarit D."/>
            <person name="Javelind E."/>
            <person name="Olofsson T."/>
            <person name="Andersson S.G."/>
            <person name="Vasquez A."/>
        </authorList>
    </citation>
    <scope>NUCLEOTIDE SEQUENCE [LARGE SCALE GENOMIC DNA]</scope>
    <source>
        <strain evidence="2 3">Hma8</strain>
        <plasmid evidence="2">pHma8p1</plasmid>
    </source>
</reference>
<dbReference type="AlphaFoldDB" id="A0A0F4LAT9"/>
<feature type="transmembrane region" description="Helical" evidence="1">
    <location>
        <begin position="30"/>
        <end position="50"/>
    </location>
</feature>
<dbReference type="PATRIC" id="fig|1218507.3.peg.6"/>
<keyword evidence="1" id="KW-0472">Membrane</keyword>
<organism evidence="2 3">
    <name type="scientific">Lactobacillus melliventris</name>
    <dbReference type="NCBI Taxonomy" id="1218507"/>
    <lineage>
        <taxon>Bacteria</taxon>
        <taxon>Bacillati</taxon>
        <taxon>Bacillota</taxon>
        <taxon>Bacilli</taxon>
        <taxon>Lactobacillales</taxon>
        <taxon>Lactobacillaceae</taxon>
        <taxon>Lactobacillus</taxon>
    </lineage>
</organism>
<keyword evidence="1" id="KW-0812">Transmembrane</keyword>
<name>A0A0F4LAT9_9LACO</name>
<comment type="caution">
    <text evidence="2">The sequence shown here is derived from an EMBL/GenBank/DDBJ whole genome shotgun (WGS) entry which is preliminary data.</text>
</comment>
<evidence type="ECO:0000256" key="1">
    <source>
        <dbReference type="SAM" id="Phobius"/>
    </source>
</evidence>
<proteinExistence type="predicted"/>
<keyword evidence="1" id="KW-1133">Transmembrane helix</keyword>
<dbReference type="EMBL" id="JXLI01000019">
    <property type="protein sequence ID" value="KJY54691.1"/>
    <property type="molecule type" value="Genomic_DNA"/>
</dbReference>